<comment type="catalytic activity">
    <reaction evidence="9 10">
        <text>2-[(2R,5Z)-2-carboxy-4-methylthiazol-5(2H)-ylidene]ethyl phosphate + 4-amino-2-methyl-5-(diphosphooxymethyl)pyrimidine + 2 H(+) = thiamine phosphate + CO2 + diphosphate</text>
        <dbReference type="Rhea" id="RHEA:47844"/>
        <dbReference type="ChEBI" id="CHEBI:15378"/>
        <dbReference type="ChEBI" id="CHEBI:16526"/>
        <dbReference type="ChEBI" id="CHEBI:33019"/>
        <dbReference type="ChEBI" id="CHEBI:37575"/>
        <dbReference type="ChEBI" id="CHEBI:57841"/>
        <dbReference type="ChEBI" id="CHEBI:62899"/>
        <dbReference type="EC" id="2.5.1.3"/>
    </reaction>
</comment>
<dbReference type="Pfam" id="PF02581">
    <property type="entry name" value="TMP-TENI"/>
    <property type="match status" value="1"/>
</dbReference>
<comment type="catalytic activity">
    <reaction evidence="7 10">
        <text>4-methyl-5-(2-phosphooxyethyl)-thiazole + 4-amino-2-methyl-5-(diphosphooxymethyl)pyrimidine + H(+) = thiamine phosphate + diphosphate</text>
        <dbReference type="Rhea" id="RHEA:22328"/>
        <dbReference type="ChEBI" id="CHEBI:15378"/>
        <dbReference type="ChEBI" id="CHEBI:33019"/>
        <dbReference type="ChEBI" id="CHEBI:37575"/>
        <dbReference type="ChEBI" id="CHEBI:57841"/>
        <dbReference type="ChEBI" id="CHEBI:58296"/>
        <dbReference type="EC" id="2.5.1.3"/>
    </reaction>
</comment>
<feature type="binding site" evidence="10">
    <location>
        <position position="74"/>
    </location>
    <ligand>
        <name>Mg(2+)</name>
        <dbReference type="ChEBI" id="CHEBI:18420"/>
    </ligand>
</feature>
<evidence type="ECO:0000256" key="3">
    <source>
        <dbReference type="ARBA" id="ARBA00022679"/>
    </source>
</evidence>
<feature type="binding site" evidence="10">
    <location>
        <begin position="137"/>
        <end position="139"/>
    </location>
    <ligand>
        <name>2-[(2R,5Z)-2-carboxy-4-methylthiazol-5(2H)-ylidene]ethyl phosphate</name>
        <dbReference type="ChEBI" id="CHEBI:62899"/>
    </ligand>
</feature>
<feature type="binding site" evidence="10">
    <location>
        <position position="73"/>
    </location>
    <ligand>
        <name>4-amino-2-methyl-5-(diphosphooxymethyl)pyrimidine</name>
        <dbReference type="ChEBI" id="CHEBI:57841"/>
    </ligand>
</feature>
<dbReference type="InterPro" id="IPR013785">
    <property type="entry name" value="Aldolase_TIM"/>
</dbReference>
<name>A0A8J3BIP4_9ACTN</name>
<dbReference type="CDD" id="cd00564">
    <property type="entry name" value="TMP_TenI"/>
    <property type="match status" value="1"/>
</dbReference>
<dbReference type="InterPro" id="IPR036206">
    <property type="entry name" value="ThiamineP_synth_sf"/>
</dbReference>
<dbReference type="Proteomes" id="UP000662200">
    <property type="component" value="Unassembled WGS sequence"/>
</dbReference>
<comment type="catalytic activity">
    <reaction evidence="8 10">
        <text>2-(2-carboxy-4-methylthiazol-5-yl)ethyl phosphate + 4-amino-2-methyl-5-(diphosphooxymethyl)pyrimidine + 2 H(+) = thiamine phosphate + CO2 + diphosphate</text>
        <dbReference type="Rhea" id="RHEA:47848"/>
        <dbReference type="ChEBI" id="CHEBI:15378"/>
        <dbReference type="ChEBI" id="CHEBI:16526"/>
        <dbReference type="ChEBI" id="CHEBI:33019"/>
        <dbReference type="ChEBI" id="CHEBI:37575"/>
        <dbReference type="ChEBI" id="CHEBI:57841"/>
        <dbReference type="ChEBI" id="CHEBI:62890"/>
        <dbReference type="EC" id="2.5.1.3"/>
    </reaction>
</comment>
<evidence type="ECO:0000256" key="2">
    <source>
        <dbReference type="ARBA" id="ARBA00005165"/>
    </source>
</evidence>
<evidence type="ECO:0000256" key="10">
    <source>
        <dbReference type="HAMAP-Rule" id="MF_00097"/>
    </source>
</evidence>
<gene>
    <name evidence="10" type="primary">thiE</name>
    <name evidence="12" type="ORF">GCM10010124_03120</name>
</gene>
<evidence type="ECO:0000256" key="5">
    <source>
        <dbReference type="ARBA" id="ARBA00022842"/>
    </source>
</evidence>
<dbReference type="SUPFAM" id="SSF51391">
    <property type="entry name" value="Thiamin phosphate synthase"/>
    <property type="match status" value="1"/>
</dbReference>
<evidence type="ECO:0000256" key="7">
    <source>
        <dbReference type="ARBA" id="ARBA00047334"/>
    </source>
</evidence>
<comment type="function">
    <text evidence="1 10">Condenses 4-methyl-5-(beta-hydroxyethyl)thiazole monophosphate (THZ-P) and 2-methyl-4-amino-5-hydroxymethyl pyrimidine pyrophosphate (HMP-PP) to form thiamine monophosphate (TMP).</text>
</comment>
<evidence type="ECO:0000256" key="8">
    <source>
        <dbReference type="ARBA" id="ARBA00047851"/>
    </source>
</evidence>
<keyword evidence="6 10" id="KW-0784">Thiamine biosynthesis</keyword>
<dbReference type="HAMAP" id="MF_00097">
    <property type="entry name" value="TMP_synthase"/>
    <property type="match status" value="1"/>
</dbReference>
<evidence type="ECO:0000256" key="6">
    <source>
        <dbReference type="ARBA" id="ARBA00022977"/>
    </source>
</evidence>
<dbReference type="InterPro" id="IPR022998">
    <property type="entry name" value="ThiamineP_synth_TenI"/>
</dbReference>
<keyword evidence="13" id="KW-1185">Reference proteome</keyword>
<dbReference type="GO" id="GO:0009228">
    <property type="term" value="P:thiamine biosynthetic process"/>
    <property type="evidence" value="ECO:0007669"/>
    <property type="project" value="UniProtKB-KW"/>
</dbReference>
<dbReference type="UniPathway" id="UPA00060">
    <property type="reaction ID" value="UER00141"/>
</dbReference>
<comment type="caution">
    <text evidence="12">The sequence shown here is derived from an EMBL/GenBank/DDBJ whole genome shotgun (WGS) entry which is preliminary data.</text>
</comment>
<dbReference type="PANTHER" id="PTHR20857:SF15">
    <property type="entry name" value="THIAMINE-PHOSPHATE SYNTHASE"/>
    <property type="match status" value="1"/>
</dbReference>
<accession>A0A8J3BIP4</accession>
<keyword evidence="5 10" id="KW-0460">Magnesium</keyword>
<comment type="cofactor">
    <cofactor evidence="10">
        <name>Mg(2+)</name>
        <dbReference type="ChEBI" id="CHEBI:18420"/>
    </cofactor>
    <text evidence="10">Binds 1 Mg(2+) ion per subunit.</text>
</comment>
<comment type="pathway">
    <text evidence="2 10">Cofactor biosynthesis; thiamine diphosphate biosynthesis; thiamine phosphate from 4-amino-2-methyl-5-diphosphomethylpyrimidine and 4-methyl-5-(2-phosphoethyl)-thiazole: step 1/1.</text>
</comment>
<proteinExistence type="inferred from homology"/>
<feature type="binding site" evidence="10">
    <location>
        <position position="93"/>
    </location>
    <ligand>
        <name>Mg(2+)</name>
        <dbReference type="ChEBI" id="CHEBI:18420"/>
    </ligand>
</feature>
<evidence type="ECO:0000313" key="12">
    <source>
        <dbReference type="EMBL" id="GGK13919.1"/>
    </source>
</evidence>
<evidence type="ECO:0000256" key="9">
    <source>
        <dbReference type="ARBA" id="ARBA00047883"/>
    </source>
</evidence>
<feature type="domain" description="Thiamine phosphate synthase/TenI" evidence="11">
    <location>
        <begin position="17"/>
        <end position="192"/>
    </location>
</feature>
<feature type="binding site" evidence="10">
    <location>
        <position position="140"/>
    </location>
    <ligand>
        <name>4-amino-2-methyl-5-(diphosphooxymethyl)pyrimidine</name>
        <dbReference type="ChEBI" id="CHEBI:57841"/>
    </ligand>
</feature>
<dbReference type="GO" id="GO:0009229">
    <property type="term" value="P:thiamine diphosphate biosynthetic process"/>
    <property type="evidence" value="ECO:0007669"/>
    <property type="project" value="UniProtKB-UniRule"/>
</dbReference>
<keyword evidence="3 10" id="KW-0808">Transferase</keyword>
<evidence type="ECO:0000259" key="11">
    <source>
        <dbReference type="Pfam" id="PF02581"/>
    </source>
</evidence>
<dbReference type="GO" id="GO:0005737">
    <property type="term" value="C:cytoplasm"/>
    <property type="evidence" value="ECO:0007669"/>
    <property type="project" value="TreeGrafter"/>
</dbReference>
<feature type="binding site" evidence="10">
    <location>
        <begin position="189"/>
        <end position="190"/>
    </location>
    <ligand>
        <name>2-[(2R,5Z)-2-carboxy-4-methylthiazol-5(2H)-ylidene]ethyl phosphate</name>
        <dbReference type="ChEBI" id="CHEBI:62899"/>
    </ligand>
</feature>
<organism evidence="12 13">
    <name type="scientific">Pilimelia terevasa</name>
    <dbReference type="NCBI Taxonomy" id="53372"/>
    <lineage>
        <taxon>Bacteria</taxon>
        <taxon>Bacillati</taxon>
        <taxon>Actinomycetota</taxon>
        <taxon>Actinomycetes</taxon>
        <taxon>Micromonosporales</taxon>
        <taxon>Micromonosporaceae</taxon>
        <taxon>Pilimelia</taxon>
    </lineage>
</organism>
<comment type="similarity">
    <text evidence="10">Belongs to the thiamine-phosphate synthase family.</text>
</comment>
<dbReference type="EMBL" id="BMQC01000001">
    <property type="protein sequence ID" value="GGK13919.1"/>
    <property type="molecule type" value="Genomic_DNA"/>
</dbReference>
<dbReference type="EC" id="2.5.1.3" evidence="10"/>
<evidence type="ECO:0000256" key="4">
    <source>
        <dbReference type="ARBA" id="ARBA00022723"/>
    </source>
</evidence>
<reference evidence="12" key="2">
    <citation type="submission" date="2020-09" db="EMBL/GenBank/DDBJ databases">
        <authorList>
            <person name="Sun Q."/>
            <person name="Ohkuma M."/>
        </authorList>
    </citation>
    <scope>NUCLEOTIDE SEQUENCE</scope>
    <source>
        <strain evidence="12">JCM 3091</strain>
    </source>
</reference>
<dbReference type="GO" id="GO:0004789">
    <property type="term" value="F:thiamine-phosphate diphosphorylase activity"/>
    <property type="evidence" value="ECO:0007669"/>
    <property type="project" value="UniProtKB-UniRule"/>
</dbReference>
<feature type="binding site" evidence="10">
    <location>
        <begin position="40"/>
        <end position="44"/>
    </location>
    <ligand>
        <name>4-amino-2-methyl-5-(diphosphooxymethyl)pyrimidine</name>
        <dbReference type="ChEBI" id="CHEBI:57841"/>
    </ligand>
</feature>
<dbReference type="RefSeq" id="WP_189112313.1">
    <property type="nucleotide sequence ID" value="NZ_BMQC01000001.1"/>
</dbReference>
<dbReference type="InterPro" id="IPR034291">
    <property type="entry name" value="TMP_synthase"/>
</dbReference>
<dbReference type="AlphaFoldDB" id="A0A8J3BIP4"/>
<evidence type="ECO:0000256" key="1">
    <source>
        <dbReference type="ARBA" id="ARBA00003814"/>
    </source>
</evidence>
<feature type="binding site" evidence="10">
    <location>
        <position position="169"/>
    </location>
    <ligand>
        <name>2-[(2R,5Z)-2-carboxy-4-methylthiazol-5(2H)-ylidene]ethyl phosphate</name>
        <dbReference type="ChEBI" id="CHEBI:62899"/>
    </ligand>
</feature>
<reference evidence="12" key="1">
    <citation type="journal article" date="2014" name="Int. J. Syst. Evol. Microbiol.">
        <title>Complete genome sequence of Corynebacterium casei LMG S-19264T (=DSM 44701T), isolated from a smear-ripened cheese.</title>
        <authorList>
            <consortium name="US DOE Joint Genome Institute (JGI-PGF)"/>
            <person name="Walter F."/>
            <person name="Albersmeier A."/>
            <person name="Kalinowski J."/>
            <person name="Ruckert C."/>
        </authorList>
    </citation>
    <scope>NUCLEOTIDE SEQUENCE</scope>
    <source>
        <strain evidence="12">JCM 3091</strain>
    </source>
</reference>
<dbReference type="GO" id="GO:0000287">
    <property type="term" value="F:magnesium ion binding"/>
    <property type="evidence" value="ECO:0007669"/>
    <property type="project" value="UniProtKB-UniRule"/>
</dbReference>
<feature type="binding site" evidence="10">
    <location>
        <position position="111"/>
    </location>
    <ligand>
        <name>4-amino-2-methyl-5-(diphosphooxymethyl)pyrimidine</name>
        <dbReference type="ChEBI" id="CHEBI:57841"/>
    </ligand>
</feature>
<sequence>MSQPGRLHLLTDTRPGTRPLAVLRAALAVPVPPAVGLVVQVRVEDAWTDRDAYGLVAAALPLCRAAGAACLVNDRLDVALAAGADGGHVGAEDLPVDAARRVLGAGVLGATCRSAAAARDHAAAGADYLGVGPAFATGTKEGLPAAIGPAGVAAVAAAVPGTPVIAIGGVTPDRVAELCAAGAYGVAAVSAVTAAADPAAAVAAFYAAFAAVGAGASR</sequence>
<keyword evidence="4 10" id="KW-0479">Metal-binding</keyword>
<protein>
    <recommendedName>
        <fullName evidence="10">Thiamine-phosphate synthase</fullName>
        <shortName evidence="10">TP synthase</shortName>
        <shortName evidence="10">TPS</shortName>
        <ecNumber evidence="10">2.5.1.3</ecNumber>
    </recommendedName>
    <alternativeName>
        <fullName evidence="10">Thiamine-phosphate pyrophosphorylase</fullName>
        <shortName evidence="10">TMP pyrophosphorylase</shortName>
        <shortName evidence="10">TMP-PPase</shortName>
    </alternativeName>
</protein>
<dbReference type="Gene3D" id="3.20.20.70">
    <property type="entry name" value="Aldolase class I"/>
    <property type="match status" value="1"/>
</dbReference>
<dbReference type="PANTHER" id="PTHR20857">
    <property type="entry name" value="THIAMINE-PHOSPHATE PYROPHOSPHORYLASE"/>
    <property type="match status" value="1"/>
</dbReference>
<evidence type="ECO:0000313" key="13">
    <source>
        <dbReference type="Proteomes" id="UP000662200"/>
    </source>
</evidence>